<feature type="region of interest" description="Disordered" evidence="1">
    <location>
        <begin position="29"/>
        <end position="53"/>
    </location>
</feature>
<evidence type="ECO:0000313" key="2">
    <source>
        <dbReference type="EMBL" id="EET05156.1"/>
    </source>
</evidence>
<gene>
    <name evidence="2" type="ORF">BURPS1710A_A1100</name>
</gene>
<name>A0A0E1VYN6_BURPE</name>
<dbReference type="HOGENOM" id="CLU_3059375_0_0_4"/>
<proteinExistence type="predicted"/>
<evidence type="ECO:0000256" key="1">
    <source>
        <dbReference type="SAM" id="MobiDB-lite"/>
    </source>
</evidence>
<dbReference type="Proteomes" id="UP000001812">
    <property type="component" value="Chromosome II"/>
</dbReference>
<dbReference type="AlphaFoldDB" id="A0A0E1VYN6"/>
<reference evidence="2" key="1">
    <citation type="submission" date="2009-05" db="EMBL/GenBank/DDBJ databases">
        <authorList>
            <person name="Harkins D.M."/>
            <person name="DeShazer D."/>
            <person name="Woods D.E."/>
            <person name="Brinkac L.M."/>
            <person name="Brown K.A."/>
            <person name="Hung G.C."/>
            <person name="Tuanyok A."/>
            <person name="Zhang B."/>
            <person name="Nierman W.C."/>
        </authorList>
    </citation>
    <scope>NUCLEOTIDE SEQUENCE [LARGE SCALE GENOMIC DNA]</scope>
    <source>
        <strain evidence="2">1710a</strain>
    </source>
</reference>
<sequence length="53" mass="5941">MAFSNDCEELRHRCGYRCARRDGGRVGHVQASRRRSGEQRGSALMRDGGCTRA</sequence>
<dbReference type="EMBL" id="CM000833">
    <property type="protein sequence ID" value="EET05156.1"/>
    <property type="molecule type" value="Genomic_DNA"/>
</dbReference>
<organism evidence="2">
    <name type="scientific">Burkholderia pseudomallei 1710a</name>
    <dbReference type="NCBI Taxonomy" id="320371"/>
    <lineage>
        <taxon>Bacteria</taxon>
        <taxon>Pseudomonadati</taxon>
        <taxon>Pseudomonadota</taxon>
        <taxon>Betaproteobacteria</taxon>
        <taxon>Burkholderiales</taxon>
        <taxon>Burkholderiaceae</taxon>
        <taxon>Burkholderia</taxon>
        <taxon>pseudomallei group</taxon>
    </lineage>
</organism>
<accession>A0A0E1VYN6</accession>
<protein>
    <submittedName>
        <fullName evidence="2">Uncharacterized protein</fullName>
    </submittedName>
</protein>